<evidence type="ECO:0000259" key="1">
    <source>
        <dbReference type="Pfam" id="PF13403"/>
    </source>
</evidence>
<dbReference type="InterPro" id="IPR036844">
    <property type="entry name" value="Hint_dom_sf"/>
</dbReference>
<evidence type="ECO:0000313" key="3">
    <source>
        <dbReference type="Proteomes" id="UP000284202"/>
    </source>
</evidence>
<reference evidence="3" key="1">
    <citation type="submission" date="2018-09" db="EMBL/GenBank/DDBJ databases">
        <title>Acidovorax cavernicola nov. sp. isolated from Gruta de las Maravillas (Aracena, Spain).</title>
        <authorList>
            <person name="Jurado V."/>
            <person name="Gutierrez-Patricio S."/>
            <person name="Gonzalez-Pimentel J.L."/>
            <person name="Miller A.Z."/>
            <person name="Laiz L."/>
            <person name="Saiz-Jimenez C."/>
        </authorList>
    </citation>
    <scope>NUCLEOTIDE SEQUENCE [LARGE SCALE GENOMIC DNA]</scope>
    <source>
        <strain evidence="3">1011MAR3C25</strain>
    </source>
</reference>
<evidence type="ECO:0000313" key="2">
    <source>
        <dbReference type="EMBL" id="RJE81873.1"/>
    </source>
</evidence>
<dbReference type="AlphaFoldDB" id="A0A418SLR5"/>
<protein>
    <submittedName>
        <fullName evidence="2">Hemolysin</fullName>
    </submittedName>
</protein>
<proteinExistence type="predicted"/>
<dbReference type="Pfam" id="PF13403">
    <property type="entry name" value="Hint_2"/>
    <property type="match status" value="1"/>
</dbReference>
<comment type="caution">
    <text evidence="2">The sequence shown here is derived from an EMBL/GenBank/DDBJ whole genome shotgun (WGS) entry which is preliminary data.</text>
</comment>
<dbReference type="InterPro" id="IPR028992">
    <property type="entry name" value="Hedgehog/Intein_dom"/>
</dbReference>
<dbReference type="CDD" id="cd00081">
    <property type="entry name" value="Hint"/>
    <property type="match status" value="1"/>
</dbReference>
<organism evidence="2 3">
    <name type="scientific">Paracoccus onubensis</name>
    <dbReference type="NCBI Taxonomy" id="1675788"/>
    <lineage>
        <taxon>Bacteria</taxon>
        <taxon>Pseudomonadati</taxon>
        <taxon>Pseudomonadota</taxon>
        <taxon>Alphaproteobacteria</taxon>
        <taxon>Rhodobacterales</taxon>
        <taxon>Paracoccaceae</taxon>
        <taxon>Paracoccus</taxon>
    </lineage>
</organism>
<feature type="domain" description="Hedgehog/Intein (Hint)" evidence="1">
    <location>
        <begin position="73"/>
        <end position="219"/>
    </location>
</feature>
<name>A0A418SLR5_9RHOB</name>
<dbReference type="OrthoDB" id="6305173at2"/>
<dbReference type="SUPFAM" id="SSF51294">
    <property type="entry name" value="Hedgehog/intein (Hint) domain"/>
    <property type="match status" value="1"/>
</dbReference>
<accession>A0A418SLR5</accession>
<dbReference type="Gene3D" id="2.170.16.10">
    <property type="entry name" value="Hedgehog/Intein (Hint) domain"/>
    <property type="match status" value="1"/>
</dbReference>
<keyword evidence="3" id="KW-1185">Reference proteome</keyword>
<gene>
    <name evidence="2" type="ORF">D3P04_22685</name>
</gene>
<dbReference type="EMBL" id="QZCG01000027">
    <property type="protein sequence ID" value="RJE81873.1"/>
    <property type="molecule type" value="Genomic_DNA"/>
</dbReference>
<dbReference type="Proteomes" id="UP000284202">
    <property type="component" value="Unassembled WGS sequence"/>
</dbReference>
<sequence>MTTITQFAIGNETYSSFEEYAFAVPAGRNVFDVVQPNSPSVNTPGFETTYYTYIPGISYQANYEGELEAIPLICFTSGTLIETSDGNKPIEDLRPGDMIATMDDGYQPIRWIGSTSRDAIDLAQNPKLKPIRIAAGALGGGLPERDLTVSRQHRVLIRSKIAQRMFGAEEILIPAIKLVGLDGIEIIEDCEEVTYFHILFDKHQVIFSEDAPTESLFTGPIALQSVPAEARKEIVTLFPEITEPDFVAQSARPIPEQGKQIKQLVARHKKRGMPMLSR</sequence>